<reference evidence="3 4" key="1">
    <citation type="submission" date="2014-04" db="EMBL/GenBank/DDBJ databases">
        <authorList>
            <consortium name="DOE Joint Genome Institute"/>
            <person name="Kuo A."/>
            <person name="Gay G."/>
            <person name="Dore J."/>
            <person name="Kohler A."/>
            <person name="Nagy L.G."/>
            <person name="Floudas D."/>
            <person name="Copeland A."/>
            <person name="Barry K.W."/>
            <person name="Cichocki N."/>
            <person name="Veneault-Fourrey C."/>
            <person name="LaButti K."/>
            <person name="Lindquist E.A."/>
            <person name="Lipzen A."/>
            <person name="Lundell T."/>
            <person name="Morin E."/>
            <person name="Murat C."/>
            <person name="Sun H."/>
            <person name="Tunlid A."/>
            <person name="Henrissat B."/>
            <person name="Grigoriev I.V."/>
            <person name="Hibbett D.S."/>
            <person name="Martin F."/>
            <person name="Nordberg H.P."/>
            <person name="Cantor M.N."/>
            <person name="Hua S.X."/>
        </authorList>
    </citation>
    <scope>NUCLEOTIDE SEQUENCE [LARGE SCALE GENOMIC DNA]</scope>
    <source>
        <strain evidence="4">h7</strain>
    </source>
</reference>
<dbReference type="GO" id="GO:0006915">
    <property type="term" value="P:apoptotic process"/>
    <property type="evidence" value="ECO:0007669"/>
    <property type="project" value="InterPro"/>
</dbReference>
<proteinExistence type="predicted"/>
<feature type="region of interest" description="Disordered" evidence="1">
    <location>
        <begin position="79"/>
        <end position="103"/>
    </location>
</feature>
<dbReference type="OrthoDB" id="1708389at2759"/>
<feature type="compositionally biased region" description="Basic and acidic residues" evidence="1">
    <location>
        <begin position="277"/>
        <end position="288"/>
    </location>
</feature>
<feature type="transmembrane region" description="Helical" evidence="2">
    <location>
        <begin position="374"/>
        <end position="392"/>
    </location>
</feature>
<dbReference type="STRING" id="686832.A0A0C3CVQ2"/>
<sequence>MSQPHESRYIPRPSLSPQLYRSLSQDAYLQSETDLSGKDSLDEGELTEEQLRVLYEDEEIERFLTLFSAFVREVQVPDNLKMKDPGGEATESSLEEGDWTPIHPKEENLPLPINPFPSSNYRSVSEELAYRYLVPILPQPRPSAPPFTLGRLRIATERLYIAILPVYGPFLSQLKDLATWEDNGASLIYCSMFWILWWYNLLAPAFLLRMLVCLVRRRLFPYPSLADLRQHRQEIIHADAFGQQVSARFSASSSGVKETWHLFKLLDRTWRSRAKASTKEKGKGKELSDEIPSDTAQEQGPAVHGDADDGDAQDLKRISLQVMEDIADIHERICNIFIWRRPASSQRYAIILFILFLTTLLLPTKYIIKLSVFVLGFVFWHVVPVVVALAPSERRRVPLPFRDVPTDAEYAMELISQRGKKQESPDHLGMSSSAQKLQDTFSQENGSSIDWKKWGDRVAIGKTAVTDIKRLRPGNPGSVNESWPPRHPVVPGAINITQTRANAEIHTYPCQHPSGPGLITLTHNAFFFTPLMSQTAKISLSLAAVKGVKKIGFLKGLSLRWSETLDEIKELKEEKFLWIGGRDELFARLVGTDGRRWIKV</sequence>
<dbReference type="EMBL" id="KN831769">
    <property type="protein sequence ID" value="KIM48214.1"/>
    <property type="molecule type" value="Genomic_DNA"/>
</dbReference>
<keyword evidence="4" id="KW-1185">Reference proteome</keyword>
<feature type="transmembrane region" description="Helical" evidence="2">
    <location>
        <begin position="186"/>
        <end position="208"/>
    </location>
</feature>
<keyword evidence="2" id="KW-0472">Membrane</keyword>
<dbReference type="HOGENOM" id="CLU_026646_0_0_1"/>
<feature type="transmembrane region" description="Helical" evidence="2">
    <location>
        <begin position="348"/>
        <end position="368"/>
    </location>
</feature>
<feature type="region of interest" description="Disordered" evidence="1">
    <location>
        <begin position="470"/>
        <end position="489"/>
    </location>
</feature>
<protein>
    <submittedName>
        <fullName evidence="3">Uncharacterized protein</fullName>
    </submittedName>
</protein>
<accession>A0A0C3CVQ2</accession>
<evidence type="ECO:0000256" key="1">
    <source>
        <dbReference type="SAM" id="MobiDB-lite"/>
    </source>
</evidence>
<dbReference type="AlphaFoldDB" id="A0A0C3CVQ2"/>
<dbReference type="Proteomes" id="UP000053424">
    <property type="component" value="Unassembled WGS sequence"/>
</dbReference>
<dbReference type="PANTHER" id="PTHR37402">
    <property type="entry name" value="GRAM DOMAIN-CONTAINING PROTEIN 4"/>
    <property type="match status" value="1"/>
</dbReference>
<dbReference type="InterPro" id="IPR037847">
    <property type="entry name" value="GRAMDC4"/>
</dbReference>
<keyword evidence="2" id="KW-1133">Transmembrane helix</keyword>
<gene>
    <name evidence="3" type="ORF">M413DRAFT_22743</name>
</gene>
<evidence type="ECO:0000313" key="4">
    <source>
        <dbReference type="Proteomes" id="UP000053424"/>
    </source>
</evidence>
<name>A0A0C3CVQ2_HEBCY</name>
<keyword evidence="2" id="KW-0812">Transmembrane</keyword>
<evidence type="ECO:0000256" key="2">
    <source>
        <dbReference type="SAM" id="Phobius"/>
    </source>
</evidence>
<evidence type="ECO:0000313" key="3">
    <source>
        <dbReference type="EMBL" id="KIM48214.1"/>
    </source>
</evidence>
<feature type="region of interest" description="Disordered" evidence="1">
    <location>
        <begin position="276"/>
        <end position="311"/>
    </location>
</feature>
<reference evidence="4" key="2">
    <citation type="submission" date="2015-01" db="EMBL/GenBank/DDBJ databases">
        <title>Evolutionary Origins and Diversification of the Mycorrhizal Mutualists.</title>
        <authorList>
            <consortium name="DOE Joint Genome Institute"/>
            <consortium name="Mycorrhizal Genomics Consortium"/>
            <person name="Kohler A."/>
            <person name="Kuo A."/>
            <person name="Nagy L.G."/>
            <person name="Floudas D."/>
            <person name="Copeland A."/>
            <person name="Barry K.W."/>
            <person name="Cichocki N."/>
            <person name="Veneault-Fourrey C."/>
            <person name="LaButti K."/>
            <person name="Lindquist E.A."/>
            <person name="Lipzen A."/>
            <person name="Lundell T."/>
            <person name="Morin E."/>
            <person name="Murat C."/>
            <person name="Riley R."/>
            <person name="Ohm R."/>
            <person name="Sun H."/>
            <person name="Tunlid A."/>
            <person name="Henrissat B."/>
            <person name="Grigoriev I.V."/>
            <person name="Hibbett D.S."/>
            <person name="Martin F."/>
        </authorList>
    </citation>
    <scope>NUCLEOTIDE SEQUENCE [LARGE SCALE GENOMIC DNA]</scope>
    <source>
        <strain evidence="4">h7</strain>
    </source>
</reference>
<organism evidence="3 4">
    <name type="scientific">Hebeloma cylindrosporum</name>
    <dbReference type="NCBI Taxonomy" id="76867"/>
    <lineage>
        <taxon>Eukaryota</taxon>
        <taxon>Fungi</taxon>
        <taxon>Dikarya</taxon>
        <taxon>Basidiomycota</taxon>
        <taxon>Agaricomycotina</taxon>
        <taxon>Agaricomycetes</taxon>
        <taxon>Agaricomycetidae</taxon>
        <taxon>Agaricales</taxon>
        <taxon>Agaricineae</taxon>
        <taxon>Hymenogastraceae</taxon>
        <taxon>Hebeloma</taxon>
    </lineage>
</organism>
<dbReference type="PANTHER" id="PTHR37402:SF1">
    <property type="entry name" value="GRAM DOMAIN-CONTAINING PROTEIN 4"/>
    <property type="match status" value="1"/>
</dbReference>